<dbReference type="Proteomes" id="UP000549394">
    <property type="component" value="Unassembled WGS sequence"/>
</dbReference>
<dbReference type="GO" id="GO:0004252">
    <property type="term" value="F:serine-type endopeptidase activity"/>
    <property type="evidence" value="ECO:0007669"/>
    <property type="project" value="InterPro"/>
</dbReference>
<evidence type="ECO:0000256" key="2">
    <source>
        <dbReference type="ARBA" id="ARBA00022801"/>
    </source>
</evidence>
<comment type="caution">
    <text evidence="7">The sequence shown here is derived from an EMBL/GenBank/DDBJ whole genome shotgun (WGS) entry which is preliminary data.</text>
</comment>
<keyword evidence="1" id="KW-0645">Protease</keyword>
<dbReference type="PROSITE" id="PS00134">
    <property type="entry name" value="TRYPSIN_HIS"/>
    <property type="match status" value="1"/>
</dbReference>
<dbReference type="InterPro" id="IPR001314">
    <property type="entry name" value="Peptidase_S1A"/>
</dbReference>
<dbReference type="PRINTS" id="PR00722">
    <property type="entry name" value="CHYMOTRYPSIN"/>
</dbReference>
<keyword evidence="5" id="KW-0732">Signal</keyword>
<dbReference type="InterPro" id="IPR018114">
    <property type="entry name" value="TRYPSIN_HIS"/>
</dbReference>
<name>A0A7I8WAN6_9ANNE</name>
<dbReference type="CDD" id="cd00190">
    <property type="entry name" value="Tryp_SPc"/>
    <property type="match status" value="1"/>
</dbReference>
<feature type="signal peptide" evidence="5">
    <location>
        <begin position="1"/>
        <end position="16"/>
    </location>
</feature>
<evidence type="ECO:0000256" key="5">
    <source>
        <dbReference type="SAM" id="SignalP"/>
    </source>
</evidence>
<accession>A0A7I8WAN6</accession>
<keyword evidence="8" id="KW-1185">Reference proteome</keyword>
<evidence type="ECO:0000256" key="1">
    <source>
        <dbReference type="ARBA" id="ARBA00022670"/>
    </source>
</evidence>
<dbReference type="SMART" id="SM00020">
    <property type="entry name" value="Tryp_SPc"/>
    <property type="match status" value="1"/>
</dbReference>
<dbReference type="SUPFAM" id="SSF50494">
    <property type="entry name" value="Trypsin-like serine proteases"/>
    <property type="match status" value="1"/>
</dbReference>
<dbReference type="AlphaFoldDB" id="A0A7I8WAN6"/>
<dbReference type="InterPro" id="IPR009003">
    <property type="entry name" value="Peptidase_S1_PA"/>
</dbReference>
<keyword evidence="4" id="KW-1015">Disulfide bond</keyword>
<dbReference type="EMBL" id="CAJFCJ010000025">
    <property type="protein sequence ID" value="CAD5125203.1"/>
    <property type="molecule type" value="Genomic_DNA"/>
</dbReference>
<dbReference type="InterPro" id="IPR043504">
    <property type="entry name" value="Peptidase_S1_PA_chymotrypsin"/>
</dbReference>
<feature type="domain" description="Peptidase S1" evidence="6">
    <location>
        <begin position="53"/>
        <end position="305"/>
    </location>
</feature>
<keyword evidence="2" id="KW-0378">Hydrolase</keyword>
<gene>
    <name evidence="7" type="ORF">DGYR_LOCUS12619</name>
</gene>
<dbReference type="InterPro" id="IPR001254">
    <property type="entry name" value="Trypsin_dom"/>
</dbReference>
<sequence length="307" mass="34827">MKRIVFILFLTLEVFAFPKRDLIWEELLRAYVPSHCGKNAYHSQYEGKWSKRIVGGESARTGEWPWLATLRIKMNQSSPFEHLCGATLIQDQWLISAAHCFENIWAPFLTDRPDAWRVRLGEHHLFEEDTEHVEMKPTKIIFHPERIAGKTLDRDIALIKLERPVNLNNIVNIACLPEQDESPSVNKMCVTAGWGHTIEAGNVSTIVRHVLVPILHNRVCNEMYGVIEKAKLEISDKIVCAGYDKGGKDACQYDSGGPMVCYDRGNSQFVLHGIVSTGYGCARPGFPGIYTRVSSFVDWIRKTIAEN</sequence>
<evidence type="ECO:0000256" key="4">
    <source>
        <dbReference type="ARBA" id="ARBA00023157"/>
    </source>
</evidence>
<dbReference type="Pfam" id="PF00089">
    <property type="entry name" value="Trypsin"/>
    <property type="match status" value="1"/>
</dbReference>
<reference evidence="7 8" key="1">
    <citation type="submission" date="2020-08" db="EMBL/GenBank/DDBJ databases">
        <authorList>
            <person name="Hejnol A."/>
        </authorList>
    </citation>
    <scope>NUCLEOTIDE SEQUENCE [LARGE SCALE GENOMIC DNA]</scope>
</reference>
<dbReference type="OrthoDB" id="10059102at2759"/>
<dbReference type="GO" id="GO:0006508">
    <property type="term" value="P:proteolysis"/>
    <property type="evidence" value="ECO:0007669"/>
    <property type="project" value="UniProtKB-KW"/>
</dbReference>
<dbReference type="PANTHER" id="PTHR24252">
    <property type="entry name" value="ACROSIN-RELATED"/>
    <property type="match status" value="1"/>
</dbReference>
<dbReference type="PANTHER" id="PTHR24252:SF7">
    <property type="entry name" value="HYALIN"/>
    <property type="match status" value="1"/>
</dbReference>
<organism evidence="7 8">
    <name type="scientific">Dimorphilus gyrociliatus</name>
    <dbReference type="NCBI Taxonomy" id="2664684"/>
    <lineage>
        <taxon>Eukaryota</taxon>
        <taxon>Metazoa</taxon>
        <taxon>Spiralia</taxon>
        <taxon>Lophotrochozoa</taxon>
        <taxon>Annelida</taxon>
        <taxon>Polychaeta</taxon>
        <taxon>Polychaeta incertae sedis</taxon>
        <taxon>Dinophilidae</taxon>
        <taxon>Dimorphilus</taxon>
    </lineage>
</organism>
<dbReference type="FunFam" id="2.40.10.10:FF:000003">
    <property type="entry name" value="Transmembrane serine protease 3"/>
    <property type="match status" value="1"/>
</dbReference>
<evidence type="ECO:0000313" key="8">
    <source>
        <dbReference type="Proteomes" id="UP000549394"/>
    </source>
</evidence>
<evidence type="ECO:0000313" key="7">
    <source>
        <dbReference type="EMBL" id="CAD5125203.1"/>
    </source>
</evidence>
<evidence type="ECO:0000259" key="6">
    <source>
        <dbReference type="PROSITE" id="PS50240"/>
    </source>
</evidence>
<proteinExistence type="predicted"/>
<dbReference type="Gene3D" id="2.40.10.10">
    <property type="entry name" value="Trypsin-like serine proteases"/>
    <property type="match status" value="1"/>
</dbReference>
<keyword evidence="3" id="KW-0720">Serine protease</keyword>
<dbReference type="PROSITE" id="PS50240">
    <property type="entry name" value="TRYPSIN_DOM"/>
    <property type="match status" value="1"/>
</dbReference>
<feature type="chain" id="PRO_5029851089" evidence="5">
    <location>
        <begin position="17"/>
        <end position="307"/>
    </location>
</feature>
<evidence type="ECO:0000256" key="3">
    <source>
        <dbReference type="ARBA" id="ARBA00022825"/>
    </source>
</evidence>
<protein>
    <submittedName>
        <fullName evidence="7">DgyrCDS13444</fullName>
    </submittedName>
</protein>